<keyword evidence="26" id="KW-1185">Reference proteome</keyword>
<dbReference type="SUPFAM" id="SSF48264">
    <property type="entry name" value="Cytochrome P450"/>
    <property type="match status" value="1"/>
</dbReference>
<keyword evidence="6 23" id="KW-0479">Metal-binding</keyword>
<evidence type="ECO:0000256" key="5">
    <source>
        <dbReference type="ARBA" id="ARBA00022692"/>
    </source>
</evidence>
<evidence type="ECO:0000256" key="16">
    <source>
        <dbReference type="ARBA" id="ARBA00060567"/>
    </source>
</evidence>
<evidence type="ECO:0000256" key="10">
    <source>
        <dbReference type="ARBA" id="ARBA00023002"/>
    </source>
</evidence>
<dbReference type="EC" id="1.14.14.124" evidence="17"/>
<dbReference type="GO" id="GO:0020037">
    <property type="term" value="F:heme binding"/>
    <property type="evidence" value="ECO:0007669"/>
    <property type="project" value="InterPro"/>
</dbReference>
<comment type="subcellular location">
    <subcellularLocation>
        <location evidence="2">Endoplasmic reticulum membrane</location>
        <topology evidence="2">Single-pass type II membrane protein</topology>
    </subcellularLocation>
</comment>
<evidence type="ECO:0000256" key="17">
    <source>
        <dbReference type="ARBA" id="ARBA00066328"/>
    </source>
</evidence>
<evidence type="ECO:0000256" key="11">
    <source>
        <dbReference type="ARBA" id="ARBA00023004"/>
    </source>
</evidence>
<dbReference type="InterPro" id="IPR017972">
    <property type="entry name" value="Cyt_P450_CS"/>
</dbReference>
<keyword evidence="9" id="KW-1133">Transmembrane helix</keyword>
<feature type="binding site" description="axial binding residue" evidence="23">
    <location>
        <position position="454"/>
    </location>
    <ligand>
        <name>heme</name>
        <dbReference type="ChEBI" id="CHEBI:30413"/>
    </ligand>
    <ligandPart>
        <name>Fe</name>
        <dbReference type="ChEBI" id="CHEBI:18248"/>
    </ligandPart>
</feature>
<keyword evidence="4 23" id="KW-0349">Heme</keyword>
<evidence type="ECO:0000256" key="15">
    <source>
        <dbReference type="ARBA" id="ARBA00051212"/>
    </source>
</evidence>
<keyword evidence="5" id="KW-0812">Transmembrane</keyword>
<evidence type="ECO:0000256" key="22">
    <source>
        <dbReference type="ARBA" id="ARBA00082945"/>
    </source>
</evidence>
<dbReference type="OrthoDB" id="1844152at2759"/>
<accession>A0A2J5HX42</accession>
<dbReference type="PRINTS" id="PR00465">
    <property type="entry name" value="EP450IV"/>
</dbReference>
<evidence type="ECO:0000256" key="13">
    <source>
        <dbReference type="ARBA" id="ARBA00023136"/>
    </source>
</evidence>
<dbReference type="GO" id="GO:0016705">
    <property type="term" value="F:oxidoreductase activity, acting on paired donors, with incorporation or reduction of molecular oxygen"/>
    <property type="evidence" value="ECO:0007669"/>
    <property type="project" value="InterPro"/>
</dbReference>
<keyword evidence="7" id="KW-0256">Endoplasmic reticulum</keyword>
<dbReference type="CDD" id="cd11041">
    <property type="entry name" value="CYP503A1-like"/>
    <property type="match status" value="1"/>
</dbReference>
<gene>
    <name evidence="25" type="ORF">BDW42DRAFT_185126</name>
</gene>
<dbReference type="GO" id="GO:0005506">
    <property type="term" value="F:iron ion binding"/>
    <property type="evidence" value="ECO:0007669"/>
    <property type="project" value="InterPro"/>
</dbReference>
<proteinExistence type="inferred from homology"/>
<comment type="cofactor">
    <cofactor evidence="1 23">
        <name>heme</name>
        <dbReference type="ChEBI" id="CHEBI:30413"/>
    </cofactor>
</comment>
<keyword evidence="12 24" id="KW-0503">Monooxygenase</keyword>
<keyword evidence="10 24" id="KW-0560">Oxidoreductase</keyword>
<evidence type="ECO:0000256" key="4">
    <source>
        <dbReference type="ARBA" id="ARBA00022617"/>
    </source>
</evidence>
<evidence type="ECO:0000256" key="1">
    <source>
        <dbReference type="ARBA" id="ARBA00001971"/>
    </source>
</evidence>
<evidence type="ECO:0000256" key="8">
    <source>
        <dbReference type="ARBA" id="ARBA00022968"/>
    </source>
</evidence>
<evidence type="ECO:0000256" key="19">
    <source>
        <dbReference type="ARBA" id="ARBA00067132"/>
    </source>
</evidence>
<dbReference type="GO" id="GO:0004497">
    <property type="term" value="F:monooxygenase activity"/>
    <property type="evidence" value="ECO:0007669"/>
    <property type="project" value="UniProtKB-KW"/>
</dbReference>
<evidence type="ECO:0000256" key="14">
    <source>
        <dbReference type="ARBA" id="ARBA00050755"/>
    </source>
</evidence>
<evidence type="ECO:0000256" key="6">
    <source>
        <dbReference type="ARBA" id="ARBA00022723"/>
    </source>
</evidence>
<protein>
    <recommendedName>
        <fullName evidence="19">Dihydromonacolin L monooxygenase LovA</fullName>
        <ecNumber evidence="17">1.14.14.124</ecNumber>
        <ecNumber evidence="18">1.14.14.125</ecNumber>
    </recommendedName>
    <alternativeName>
        <fullName evidence="21">Dihydromonacolin L hydroxylase</fullName>
    </alternativeName>
    <alternativeName>
        <fullName evidence="22">Lovastatin biosynthesis cluster protein A</fullName>
    </alternativeName>
    <alternativeName>
        <fullName evidence="20">Monacolin L hydroxylase</fullName>
    </alternativeName>
</protein>
<keyword evidence="8" id="KW-0735">Signal-anchor</keyword>
<dbReference type="Gene3D" id="1.10.630.10">
    <property type="entry name" value="Cytochrome P450"/>
    <property type="match status" value="1"/>
</dbReference>
<keyword evidence="13" id="KW-0472">Membrane</keyword>
<comment type="similarity">
    <text evidence="3 24">Belongs to the cytochrome P450 family.</text>
</comment>
<dbReference type="PANTHER" id="PTHR46206">
    <property type="entry name" value="CYTOCHROME P450"/>
    <property type="match status" value="1"/>
</dbReference>
<name>A0A2J5HX42_9EURO</name>
<dbReference type="PANTHER" id="PTHR46206:SF2">
    <property type="entry name" value="CYTOCHROME P450 MONOOXYGENASE AUSG-RELATED"/>
    <property type="match status" value="1"/>
</dbReference>
<dbReference type="InterPro" id="IPR036396">
    <property type="entry name" value="Cyt_P450_sf"/>
</dbReference>
<evidence type="ECO:0000256" key="2">
    <source>
        <dbReference type="ARBA" id="ARBA00004648"/>
    </source>
</evidence>
<comment type="catalytic activity">
    <reaction evidence="15">
        <text>monacolin L carboxylate + reduced [NADPH--hemoprotein reductase] + O2 = monacolin J carboxylate + oxidized [NADPH--hemoprotein reductase] + H2O + H(+)</text>
        <dbReference type="Rhea" id="RHEA:29599"/>
        <dbReference type="Rhea" id="RHEA-COMP:11964"/>
        <dbReference type="Rhea" id="RHEA-COMP:11965"/>
        <dbReference type="ChEBI" id="CHEBI:15377"/>
        <dbReference type="ChEBI" id="CHEBI:15378"/>
        <dbReference type="ChEBI" id="CHEBI:15379"/>
        <dbReference type="ChEBI" id="CHEBI:57618"/>
        <dbReference type="ChEBI" id="CHEBI:58210"/>
        <dbReference type="ChEBI" id="CHEBI:79035"/>
        <dbReference type="ChEBI" id="CHEBI:79044"/>
        <dbReference type="EC" id="1.14.14.125"/>
    </reaction>
    <physiologicalReaction direction="left-to-right" evidence="15">
        <dbReference type="Rhea" id="RHEA:29600"/>
    </physiologicalReaction>
</comment>
<dbReference type="AlphaFoldDB" id="A0A2J5HX42"/>
<dbReference type="FunFam" id="1.10.630.10:FF:000059">
    <property type="entry name" value="Cytochrome P450 monooxygenase"/>
    <property type="match status" value="1"/>
</dbReference>
<sequence length="523" mass="59148">MAIIAEVLENPHLLQGLAVTLLLVVVSSFYRELADGLPYRNIPIVGTSGWRLSNSKAKQQFVSSAKEIIASGFGQGKRVFQMMFDHMPTVVLHPQFVDEVKNHPDLNITEAIKKMFFGAKISGLEAFEGLDKDGILLEVITRKLTQTLGQLTIPLSREMATLMKDHLPESDEWKPFMFAQEIPYMVARLSSLVFLGQKLCRDTEWLEISVNYTIHGFMAARDLRLWPSIVRPVVQWLLPSTRKVRGDVRRAREIISREVKKRDLIRQGKLPEEDPPRTHADCLDWIDEVAAGRPIDATLGQIGFSMAAIHTTSNLLTNVMYDLTAYPEFIQPLRDEIRQIVEEDGVLKKTSLTKMKLMDSVMKESQRVNPASIVLLNRLAMKSVVLSDGTHIPKGANVTVSTHVMHDNEVYPNAQTYDGFRFYKKRQVAGSEHRHQFVTTSPEHFGFGHGMHACPGRFFASNEIKIMLAHLLMKYDWKFAEGPERPASIMHGTEVICNPMVKLLYKSRQPEIDLAAFGEGLAE</sequence>
<evidence type="ECO:0000313" key="25">
    <source>
        <dbReference type="EMBL" id="PLN82007.1"/>
    </source>
</evidence>
<evidence type="ECO:0000256" key="9">
    <source>
        <dbReference type="ARBA" id="ARBA00022989"/>
    </source>
</evidence>
<evidence type="ECO:0000256" key="21">
    <source>
        <dbReference type="ARBA" id="ARBA00079297"/>
    </source>
</evidence>
<evidence type="ECO:0000256" key="18">
    <source>
        <dbReference type="ARBA" id="ARBA00066329"/>
    </source>
</evidence>
<organism evidence="25 26">
    <name type="scientific">Aspergillus taichungensis</name>
    <dbReference type="NCBI Taxonomy" id="482145"/>
    <lineage>
        <taxon>Eukaryota</taxon>
        <taxon>Fungi</taxon>
        <taxon>Dikarya</taxon>
        <taxon>Ascomycota</taxon>
        <taxon>Pezizomycotina</taxon>
        <taxon>Eurotiomycetes</taxon>
        <taxon>Eurotiomycetidae</taxon>
        <taxon>Eurotiales</taxon>
        <taxon>Aspergillaceae</taxon>
        <taxon>Aspergillus</taxon>
        <taxon>Aspergillus subgen. Circumdati</taxon>
    </lineage>
</organism>
<dbReference type="InterPro" id="IPR002403">
    <property type="entry name" value="Cyt_P450_E_grp-IV"/>
</dbReference>
<dbReference type="Pfam" id="PF00067">
    <property type="entry name" value="p450"/>
    <property type="match status" value="1"/>
</dbReference>
<dbReference type="GO" id="GO:0005789">
    <property type="term" value="C:endoplasmic reticulum membrane"/>
    <property type="evidence" value="ECO:0007669"/>
    <property type="project" value="UniProtKB-SubCell"/>
</dbReference>
<evidence type="ECO:0000256" key="3">
    <source>
        <dbReference type="ARBA" id="ARBA00010617"/>
    </source>
</evidence>
<dbReference type="Proteomes" id="UP000235023">
    <property type="component" value="Unassembled WGS sequence"/>
</dbReference>
<evidence type="ECO:0000256" key="7">
    <source>
        <dbReference type="ARBA" id="ARBA00022824"/>
    </source>
</evidence>
<evidence type="ECO:0000256" key="20">
    <source>
        <dbReference type="ARBA" id="ARBA00079237"/>
    </source>
</evidence>
<reference evidence="26" key="1">
    <citation type="submission" date="2017-12" db="EMBL/GenBank/DDBJ databases">
        <authorList>
            <consortium name="DOE Joint Genome Institute"/>
            <person name="Mondo S.J."/>
            <person name="Kjaerbolling I."/>
            <person name="Vesth T.C."/>
            <person name="Frisvad J.C."/>
            <person name="Nybo J.L."/>
            <person name="Theobald S."/>
            <person name="Kuo A."/>
            <person name="Bowyer P."/>
            <person name="Matsuda Y."/>
            <person name="Lyhne E.K."/>
            <person name="Kogle M.E."/>
            <person name="Clum A."/>
            <person name="Lipzen A."/>
            <person name="Salamov A."/>
            <person name="Ngan C.Y."/>
            <person name="Daum C."/>
            <person name="Chiniquy J."/>
            <person name="Barry K."/>
            <person name="LaButti K."/>
            <person name="Haridas S."/>
            <person name="Simmons B.A."/>
            <person name="Magnuson J.K."/>
            <person name="Mortensen U.H."/>
            <person name="Larsen T.O."/>
            <person name="Grigoriev I.V."/>
            <person name="Baker S.E."/>
            <person name="Andersen M.R."/>
            <person name="Nordberg H.P."/>
            <person name="Cantor M.N."/>
            <person name="Hua S.X."/>
        </authorList>
    </citation>
    <scope>NUCLEOTIDE SEQUENCE [LARGE SCALE GENOMIC DNA]</scope>
    <source>
        <strain evidence="26">IBT 19404</strain>
    </source>
</reference>
<dbReference type="GO" id="GO:0140735">
    <property type="term" value="P:lovastatin biosynthetic process"/>
    <property type="evidence" value="ECO:0007669"/>
    <property type="project" value="UniProtKB-ARBA"/>
</dbReference>
<evidence type="ECO:0000313" key="26">
    <source>
        <dbReference type="Proteomes" id="UP000235023"/>
    </source>
</evidence>
<dbReference type="PROSITE" id="PS00086">
    <property type="entry name" value="CYTOCHROME_P450"/>
    <property type="match status" value="1"/>
</dbReference>
<comment type="pathway">
    <text evidence="16">Polyketide biosynthesis; lovastatin biosynthesis.</text>
</comment>
<dbReference type="EMBL" id="KZ559531">
    <property type="protein sequence ID" value="PLN82007.1"/>
    <property type="molecule type" value="Genomic_DNA"/>
</dbReference>
<keyword evidence="11 23" id="KW-0408">Iron</keyword>
<evidence type="ECO:0000256" key="24">
    <source>
        <dbReference type="RuleBase" id="RU000461"/>
    </source>
</evidence>
<comment type="catalytic activity">
    <reaction evidence="14">
        <text>dihydromonacolin L carboxylate + reduced [NADPH--hemoprotein reductase] + O2 = monacolin L carboxylate + oxidized [NADPH--hemoprotein reductase] + 2 H2O + H(+)</text>
        <dbReference type="Rhea" id="RHEA:42368"/>
        <dbReference type="Rhea" id="RHEA-COMP:11964"/>
        <dbReference type="Rhea" id="RHEA-COMP:11965"/>
        <dbReference type="ChEBI" id="CHEBI:15377"/>
        <dbReference type="ChEBI" id="CHEBI:15378"/>
        <dbReference type="ChEBI" id="CHEBI:15379"/>
        <dbReference type="ChEBI" id="CHEBI:57618"/>
        <dbReference type="ChEBI" id="CHEBI:58210"/>
        <dbReference type="ChEBI" id="CHEBI:79031"/>
        <dbReference type="ChEBI" id="CHEBI:79044"/>
        <dbReference type="EC" id="1.14.14.124"/>
    </reaction>
    <physiologicalReaction direction="left-to-right" evidence="14">
        <dbReference type="Rhea" id="RHEA:42369"/>
    </physiologicalReaction>
</comment>
<evidence type="ECO:0000256" key="12">
    <source>
        <dbReference type="ARBA" id="ARBA00023033"/>
    </source>
</evidence>
<dbReference type="EC" id="1.14.14.125" evidence="18"/>
<dbReference type="InterPro" id="IPR001128">
    <property type="entry name" value="Cyt_P450"/>
</dbReference>
<evidence type="ECO:0000256" key="23">
    <source>
        <dbReference type="PIRSR" id="PIRSR602403-1"/>
    </source>
</evidence>